<gene>
    <name evidence="1" type="ORF">BECKUNK1418G_GA0071005_102625</name>
</gene>
<reference evidence="1" key="1">
    <citation type="submission" date="2019-02" db="EMBL/GenBank/DDBJ databases">
        <authorList>
            <person name="Gruber-Vodicka R. H."/>
            <person name="Seah K. B. B."/>
        </authorList>
    </citation>
    <scope>NUCLEOTIDE SEQUENCE</scope>
    <source>
        <strain evidence="1">BECK_BY8</strain>
    </source>
</reference>
<sequence>MYYHPNPAWPEPKFSMRFELSFRARAREGRRPVRRTPPQVHRILWEHSRNRTSLPSRAYGFRLPHGMTGVVSTNITDSTTFVISAWKPGSSAMDGAFSARVAIHPTAPNPGCCFYSKERRHSRRSGNPVTNTSLLSRRHPWRWIPFPTSME</sequence>
<dbReference type="EMBL" id="CAADFZ010000026">
    <property type="protein sequence ID" value="VFK62717.1"/>
    <property type="molecule type" value="Genomic_DNA"/>
</dbReference>
<dbReference type="AlphaFoldDB" id="A0A451A9J8"/>
<organism evidence="1">
    <name type="scientific">Candidatus Kentrum sp. UNK</name>
    <dbReference type="NCBI Taxonomy" id="2126344"/>
    <lineage>
        <taxon>Bacteria</taxon>
        <taxon>Pseudomonadati</taxon>
        <taxon>Pseudomonadota</taxon>
        <taxon>Gammaproteobacteria</taxon>
        <taxon>Candidatus Kentrum</taxon>
    </lineage>
</organism>
<name>A0A451A9J8_9GAMM</name>
<proteinExistence type="predicted"/>
<protein>
    <submittedName>
        <fullName evidence="1">Uncharacterized protein</fullName>
    </submittedName>
</protein>
<accession>A0A451A9J8</accession>
<evidence type="ECO:0000313" key="1">
    <source>
        <dbReference type="EMBL" id="VFK62717.1"/>
    </source>
</evidence>